<dbReference type="RefSeq" id="WP_167535573.1">
    <property type="nucleotide sequence ID" value="NC_007614.1"/>
</dbReference>
<dbReference type="Proteomes" id="UP000236751">
    <property type="component" value="Unassembled WGS sequence"/>
</dbReference>
<name>A0A1H5VCD6_NITMU</name>
<dbReference type="EMBL" id="FNVK01000011">
    <property type="protein sequence ID" value="SEF84979.1"/>
    <property type="molecule type" value="Genomic_DNA"/>
</dbReference>
<organism evidence="1 2">
    <name type="scientific">Nitrosospira multiformis (strain ATCC 25196 / NCIMB 11849 / C 71)</name>
    <dbReference type="NCBI Taxonomy" id="323848"/>
    <lineage>
        <taxon>Bacteria</taxon>
        <taxon>Pseudomonadati</taxon>
        <taxon>Pseudomonadota</taxon>
        <taxon>Betaproteobacteria</taxon>
        <taxon>Nitrosomonadales</taxon>
        <taxon>Nitrosomonadaceae</taxon>
        <taxon>Nitrosospira</taxon>
    </lineage>
</organism>
<gene>
    <name evidence="1" type="ORF">SAMN05216403_11178</name>
</gene>
<protein>
    <submittedName>
        <fullName evidence="1">Uncharacterized protein</fullName>
    </submittedName>
</protein>
<proteinExistence type="predicted"/>
<reference evidence="1 2" key="1">
    <citation type="submission" date="2016-10" db="EMBL/GenBank/DDBJ databases">
        <authorList>
            <person name="de Groot N.N."/>
        </authorList>
    </citation>
    <scope>NUCLEOTIDE SEQUENCE [LARGE SCALE GENOMIC DNA]</scope>
    <source>
        <strain evidence="1 2">Nl13</strain>
    </source>
</reference>
<evidence type="ECO:0000313" key="1">
    <source>
        <dbReference type="EMBL" id="SEF84979.1"/>
    </source>
</evidence>
<dbReference type="AlphaFoldDB" id="A0A1H5VCD6"/>
<accession>A0A1H5VCD6</accession>
<sequence length="57" mass="6417">MEREHGQEATISRILPAINIGGINVDDVWIEIGKLRVETDGRLKKAVMAVTRNEEED</sequence>
<evidence type="ECO:0000313" key="2">
    <source>
        <dbReference type="Proteomes" id="UP000236751"/>
    </source>
</evidence>